<sequence length="172" mass="19136">MRWIPWDIIVSWLLAVAGYVVGSAAVLIGWMLAVSALPYDQIGTYEPLVVLGYVLVAPFLAALLAAFGHLRPHRNRIVRNVVATCGVPVVAVGYNIVEKVWLWEDMDEVGGPGGLATISVLTLVSAVLGWMLVWVARRRGRDRTAATNPYFPLPEHKQRYLDGDPRWNQPHR</sequence>
<protein>
    <submittedName>
        <fullName evidence="2">Uncharacterized protein</fullName>
    </submittedName>
</protein>
<keyword evidence="1" id="KW-1133">Transmembrane helix</keyword>
<keyword evidence="3" id="KW-1185">Reference proteome</keyword>
<gene>
    <name evidence="2" type="ORF">RIF23_18280</name>
</gene>
<feature type="transmembrane region" description="Helical" evidence="1">
    <location>
        <begin position="77"/>
        <end position="96"/>
    </location>
</feature>
<feature type="transmembrane region" description="Helical" evidence="1">
    <location>
        <begin position="48"/>
        <end position="70"/>
    </location>
</feature>
<dbReference type="Proteomes" id="UP001250214">
    <property type="component" value="Unassembled WGS sequence"/>
</dbReference>
<keyword evidence="1" id="KW-0472">Membrane</keyword>
<dbReference type="RefSeq" id="WP_310913812.1">
    <property type="nucleotide sequence ID" value="NZ_JAVLVT010000010.1"/>
</dbReference>
<organism evidence="2 3">
    <name type="scientific">Lipingzhangella rawalii</name>
    <dbReference type="NCBI Taxonomy" id="2055835"/>
    <lineage>
        <taxon>Bacteria</taxon>
        <taxon>Bacillati</taxon>
        <taxon>Actinomycetota</taxon>
        <taxon>Actinomycetes</taxon>
        <taxon>Streptosporangiales</taxon>
        <taxon>Nocardiopsidaceae</taxon>
        <taxon>Lipingzhangella</taxon>
    </lineage>
</organism>
<feature type="transmembrane region" description="Helical" evidence="1">
    <location>
        <begin position="12"/>
        <end position="36"/>
    </location>
</feature>
<name>A0ABU2HBR6_9ACTN</name>
<evidence type="ECO:0000313" key="3">
    <source>
        <dbReference type="Proteomes" id="UP001250214"/>
    </source>
</evidence>
<evidence type="ECO:0000256" key="1">
    <source>
        <dbReference type="SAM" id="Phobius"/>
    </source>
</evidence>
<dbReference type="EMBL" id="JAVLVT010000010">
    <property type="protein sequence ID" value="MDS1272240.1"/>
    <property type="molecule type" value="Genomic_DNA"/>
</dbReference>
<comment type="caution">
    <text evidence="2">The sequence shown here is derived from an EMBL/GenBank/DDBJ whole genome shotgun (WGS) entry which is preliminary data.</text>
</comment>
<evidence type="ECO:0000313" key="2">
    <source>
        <dbReference type="EMBL" id="MDS1272240.1"/>
    </source>
</evidence>
<accession>A0ABU2HBR6</accession>
<keyword evidence="1" id="KW-0812">Transmembrane</keyword>
<proteinExistence type="predicted"/>
<feature type="transmembrane region" description="Helical" evidence="1">
    <location>
        <begin position="116"/>
        <end position="136"/>
    </location>
</feature>
<reference evidence="3" key="1">
    <citation type="submission" date="2023-07" db="EMBL/GenBank/DDBJ databases">
        <title>Novel species in the genus Lipingzhangella isolated from Sambhar Salt Lake.</title>
        <authorList>
            <person name="Jiya N."/>
            <person name="Kajale S."/>
            <person name="Sharma A."/>
        </authorList>
    </citation>
    <scope>NUCLEOTIDE SEQUENCE [LARGE SCALE GENOMIC DNA]</scope>
    <source>
        <strain evidence="3">LS1_29</strain>
    </source>
</reference>